<gene>
    <name evidence="1" type="ORF">PXEA_LOCUS12402</name>
</gene>
<dbReference type="Proteomes" id="UP000784294">
    <property type="component" value="Unassembled WGS sequence"/>
</dbReference>
<proteinExistence type="predicted"/>
<dbReference type="EMBL" id="CAAALY010039484">
    <property type="protein sequence ID" value="VEL18962.1"/>
    <property type="molecule type" value="Genomic_DNA"/>
</dbReference>
<organism evidence="1 2">
    <name type="scientific">Protopolystoma xenopodis</name>
    <dbReference type="NCBI Taxonomy" id="117903"/>
    <lineage>
        <taxon>Eukaryota</taxon>
        <taxon>Metazoa</taxon>
        <taxon>Spiralia</taxon>
        <taxon>Lophotrochozoa</taxon>
        <taxon>Platyhelminthes</taxon>
        <taxon>Monogenea</taxon>
        <taxon>Polyopisthocotylea</taxon>
        <taxon>Polystomatidea</taxon>
        <taxon>Polystomatidae</taxon>
        <taxon>Protopolystoma</taxon>
    </lineage>
</organism>
<keyword evidence="2" id="KW-1185">Reference proteome</keyword>
<reference evidence="1" key="1">
    <citation type="submission" date="2018-11" db="EMBL/GenBank/DDBJ databases">
        <authorList>
            <consortium name="Pathogen Informatics"/>
        </authorList>
    </citation>
    <scope>NUCLEOTIDE SEQUENCE</scope>
</reference>
<protein>
    <submittedName>
        <fullName evidence="1">Uncharacterized protein</fullName>
    </submittedName>
</protein>
<name>A0A448WS97_9PLAT</name>
<evidence type="ECO:0000313" key="2">
    <source>
        <dbReference type="Proteomes" id="UP000784294"/>
    </source>
</evidence>
<feature type="non-terminal residue" evidence="1">
    <location>
        <position position="1"/>
    </location>
</feature>
<sequence length="194" mass="20962">AHSPADRRVVACGVAVFAARGSPTRTPNASRPSRGREDPQSCRVVSCRVVSCRVRLASSRAAATLALASREGVAGWLVERPADRLARRGCLNQTRRGWPGIIDREWVAGQRAARLSRKRVNSLNSPAPCDHLQAEPECSPDAGADADVDVDVDLSACLVRPTARDPSNGSDDCRRGCRCYRTPDDRPDDANHLV</sequence>
<evidence type="ECO:0000313" key="1">
    <source>
        <dbReference type="EMBL" id="VEL18962.1"/>
    </source>
</evidence>
<comment type="caution">
    <text evidence="1">The sequence shown here is derived from an EMBL/GenBank/DDBJ whole genome shotgun (WGS) entry which is preliminary data.</text>
</comment>
<accession>A0A448WS97</accession>
<dbReference type="AlphaFoldDB" id="A0A448WS97"/>